<dbReference type="InterPro" id="IPR017972">
    <property type="entry name" value="Cyt_P450_CS"/>
</dbReference>
<dbReference type="EMBL" id="KI545852">
    <property type="protein sequence ID" value="EST09607.1"/>
    <property type="molecule type" value="Genomic_DNA"/>
</dbReference>
<dbReference type="GeneID" id="27416740"/>
<evidence type="ECO:0000256" key="1">
    <source>
        <dbReference type="ARBA" id="ARBA00001971"/>
    </source>
</evidence>
<dbReference type="PRINTS" id="PR00385">
    <property type="entry name" value="P450"/>
</dbReference>
<dbReference type="InterPro" id="IPR001128">
    <property type="entry name" value="Cyt_P450"/>
</dbReference>
<feature type="region of interest" description="Disordered" evidence="8">
    <location>
        <begin position="495"/>
        <end position="534"/>
    </location>
</feature>
<evidence type="ECO:0000256" key="8">
    <source>
        <dbReference type="SAM" id="MobiDB-lite"/>
    </source>
</evidence>
<keyword evidence="7" id="KW-0503">Monooxygenase</keyword>
<dbReference type="HOGENOM" id="CLU_033574_2_0_1"/>
<evidence type="ECO:0000256" key="7">
    <source>
        <dbReference type="RuleBase" id="RU000461"/>
    </source>
</evidence>
<gene>
    <name evidence="10" type="ORF">PSEUBRA_SCAF10g05574</name>
</gene>
<dbReference type="AlphaFoldDB" id="V5GUN8"/>
<protein>
    <recommendedName>
        <fullName evidence="12">Cytochrome P450</fullName>
    </recommendedName>
</protein>
<dbReference type="Gene3D" id="1.10.630.10">
    <property type="entry name" value="Cytochrome P450"/>
    <property type="match status" value="1"/>
</dbReference>
<keyword evidence="4 7" id="KW-0560">Oxidoreductase</keyword>
<evidence type="ECO:0000256" key="9">
    <source>
        <dbReference type="SAM" id="Phobius"/>
    </source>
</evidence>
<dbReference type="PROSITE" id="PS00086">
    <property type="entry name" value="CYTOCHROME_P450"/>
    <property type="match status" value="1"/>
</dbReference>
<dbReference type="GO" id="GO:0020037">
    <property type="term" value="F:heme binding"/>
    <property type="evidence" value="ECO:0007669"/>
    <property type="project" value="InterPro"/>
</dbReference>
<dbReference type="eggNOG" id="KOG0684">
    <property type="taxonomic scope" value="Eukaryota"/>
</dbReference>
<dbReference type="Pfam" id="PF00067">
    <property type="entry name" value="p450"/>
    <property type="match status" value="1"/>
</dbReference>
<keyword evidence="9" id="KW-0812">Transmembrane</keyword>
<dbReference type="OMA" id="VARHPCL"/>
<keyword evidence="3 6" id="KW-0479">Metal-binding</keyword>
<dbReference type="InterPro" id="IPR036396">
    <property type="entry name" value="Cyt_P450_sf"/>
</dbReference>
<dbReference type="STRING" id="1365824.V5GUN8"/>
<keyword evidence="6 7" id="KW-0349">Heme</keyword>
<proteinExistence type="inferred from homology"/>
<dbReference type="PRINTS" id="PR00463">
    <property type="entry name" value="EP450I"/>
</dbReference>
<name>V5GUN8_KALBG</name>
<evidence type="ECO:0000256" key="2">
    <source>
        <dbReference type="ARBA" id="ARBA00010617"/>
    </source>
</evidence>
<sequence>MTSNLFAVSTQGMLIGSPTFWSAAVILVSLLLWNLFRAPSQLSRSDAVQSYRSSLFPGLGPLQFYSQRNTFLRSIFGDPEHWKESPPKQNGVRVNARGHVVTITNNPPQDGKTFFNDRGLHFNKGYEVMFAGIPEMPSFLKSKSADGEENPADTFATNLRSAISAKRLEGQLPAMIKIIVDNFALFPAKNGEVDVHKTIYPLVFQISVLLLGLAEHARDVNAAKALEGPFWSFADNTGYMATHFPLLPWPSTVKKWIGAIRMSAEIRSTVEKRIKEGRRENDFVQEMIDRGSGIKSIEDFVMGSLFAAIINSTGITSYFLLFLCARPELRDRVRGEMEAMIRTHVEERGEDWNALSLQQKLDCVPLTAWEADLPIYTSVFDETMRILMISMLFRRKVTTSSKATQTTTSIASSNVLDREFVGFWLAAAHRNNNIYSDPTKFDPDRFSRGEGKGEGEFVPWGSGRHICLGMRFAKLEIRAVHAAFLMNFPDAATTDGNGKRYGPDEVPFPDQESEHRRYPQKPVGLSYGVNPLSK</sequence>
<organism evidence="10 11">
    <name type="scientific">Kalmanozyma brasiliensis (strain GHG001)</name>
    <name type="common">Yeast</name>
    <name type="synonym">Pseudozyma brasiliensis</name>
    <dbReference type="NCBI Taxonomy" id="1365824"/>
    <lineage>
        <taxon>Eukaryota</taxon>
        <taxon>Fungi</taxon>
        <taxon>Dikarya</taxon>
        <taxon>Basidiomycota</taxon>
        <taxon>Ustilaginomycotina</taxon>
        <taxon>Ustilaginomycetes</taxon>
        <taxon>Ustilaginales</taxon>
        <taxon>Ustilaginaceae</taxon>
        <taxon>Kalmanozyma</taxon>
    </lineage>
</organism>
<feature type="transmembrane region" description="Helical" evidence="9">
    <location>
        <begin position="300"/>
        <end position="323"/>
    </location>
</feature>
<keyword evidence="9" id="KW-0472">Membrane</keyword>
<dbReference type="InterPro" id="IPR002401">
    <property type="entry name" value="Cyt_P450_E_grp-I"/>
</dbReference>
<dbReference type="SUPFAM" id="SSF48264">
    <property type="entry name" value="Cytochrome P450"/>
    <property type="match status" value="1"/>
</dbReference>
<keyword evidence="9" id="KW-1133">Transmembrane helix</keyword>
<dbReference type="PANTHER" id="PTHR24286">
    <property type="entry name" value="CYTOCHROME P450 26"/>
    <property type="match status" value="1"/>
</dbReference>
<dbReference type="GO" id="GO:0004497">
    <property type="term" value="F:monooxygenase activity"/>
    <property type="evidence" value="ECO:0007669"/>
    <property type="project" value="UniProtKB-KW"/>
</dbReference>
<dbReference type="RefSeq" id="XP_016294596.1">
    <property type="nucleotide sequence ID" value="XM_016434144.1"/>
</dbReference>
<accession>V5GUN8</accession>
<comment type="similarity">
    <text evidence="2 7">Belongs to the cytochrome P450 family.</text>
</comment>
<evidence type="ECO:0000256" key="5">
    <source>
        <dbReference type="ARBA" id="ARBA00023004"/>
    </source>
</evidence>
<evidence type="ECO:0008006" key="12">
    <source>
        <dbReference type="Google" id="ProtNLM"/>
    </source>
</evidence>
<evidence type="ECO:0000313" key="10">
    <source>
        <dbReference type="EMBL" id="EST09607.1"/>
    </source>
</evidence>
<keyword evidence="5 6" id="KW-0408">Iron</keyword>
<dbReference type="CDD" id="cd00302">
    <property type="entry name" value="cytochrome_P450"/>
    <property type="match status" value="1"/>
</dbReference>
<keyword evidence="11" id="KW-1185">Reference proteome</keyword>
<dbReference type="GO" id="GO:0016705">
    <property type="term" value="F:oxidoreductase activity, acting on paired donors, with incorporation or reduction of molecular oxygen"/>
    <property type="evidence" value="ECO:0007669"/>
    <property type="project" value="InterPro"/>
</dbReference>
<dbReference type="PANTHER" id="PTHR24286:SF228">
    <property type="entry name" value="C-22 STEROL DESATURASE ERG5"/>
    <property type="match status" value="1"/>
</dbReference>
<dbReference type="Proteomes" id="UP000019377">
    <property type="component" value="Unassembled WGS sequence"/>
</dbReference>
<evidence type="ECO:0000256" key="6">
    <source>
        <dbReference type="PIRSR" id="PIRSR602401-1"/>
    </source>
</evidence>
<dbReference type="GO" id="GO:0005506">
    <property type="term" value="F:iron ion binding"/>
    <property type="evidence" value="ECO:0007669"/>
    <property type="project" value="InterPro"/>
</dbReference>
<comment type="cofactor">
    <cofactor evidence="1 6">
        <name>heme</name>
        <dbReference type="ChEBI" id="CHEBI:30413"/>
    </cofactor>
</comment>
<evidence type="ECO:0000256" key="4">
    <source>
        <dbReference type="ARBA" id="ARBA00023002"/>
    </source>
</evidence>
<reference evidence="11" key="1">
    <citation type="journal article" date="2013" name="Genome Announc.">
        <title>Draft genome sequence of Pseudozyma brasiliensis sp. nov. strain GHG001, a high producer of endo-1,4-xylanase isolated from an insect pest of sugarcane.</title>
        <authorList>
            <person name="Oliveira J.V.D.C."/>
            <person name="dos Santos R.A.C."/>
            <person name="Borges T.A."/>
            <person name="Riano-Pachon D.M."/>
            <person name="Goldman G.H."/>
        </authorList>
    </citation>
    <scope>NUCLEOTIDE SEQUENCE [LARGE SCALE GENOMIC DNA]</scope>
    <source>
        <strain evidence="11">GHG001</strain>
    </source>
</reference>
<evidence type="ECO:0000256" key="3">
    <source>
        <dbReference type="ARBA" id="ARBA00022723"/>
    </source>
</evidence>
<dbReference type="GO" id="GO:0016125">
    <property type="term" value="P:sterol metabolic process"/>
    <property type="evidence" value="ECO:0007669"/>
    <property type="project" value="TreeGrafter"/>
</dbReference>
<feature type="binding site" description="axial binding residue" evidence="6">
    <location>
        <position position="467"/>
    </location>
    <ligand>
        <name>heme</name>
        <dbReference type="ChEBI" id="CHEBI:30413"/>
    </ligand>
    <ligandPart>
        <name>Fe</name>
        <dbReference type="ChEBI" id="CHEBI:18248"/>
    </ligandPart>
</feature>
<feature type="transmembrane region" description="Helical" evidence="9">
    <location>
        <begin position="20"/>
        <end position="36"/>
    </location>
</feature>
<dbReference type="OrthoDB" id="1055148at2759"/>
<evidence type="ECO:0000313" key="11">
    <source>
        <dbReference type="Proteomes" id="UP000019377"/>
    </source>
</evidence>